<sequence>MTKKEEIELALLRRKRNELEKEIARVKEAHRRHEFAEVNTFQLFVLEDRLRWVEKKIARRERHDYN</sequence>
<evidence type="ECO:0000256" key="1">
    <source>
        <dbReference type="SAM" id="Coils"/>
    </source>
</evidence>
<keyword evidence="1" id="KW-0175">Coiled coil</keyword>
<proteinExistence type="predicted"/>
<organism evidence="2">
    <name type="scientific">Siphoviridae sp. ctNYt19</name>
    <dbReference type="NCBI Taxonomy" id="2825472"/>
    <lineage>
        <taxon>Viruses</taxon>
        <taxon>Duplodnaviria</taxon>
        <taxon>Heunggongvirae</taxon>
        <taxon>Uroviricota</taxon>
        <taxon>Caudoviricetes</taxon>
    </lineage>
</organism>
<reference evidence="2" key="1">
    <citation type="journal article" date="2021" name="Proc. Natl. Acad. Sci. U.S.A.">
        <title>A Catalog of Tens of Thousands of Viruses from Human Metagenomes Reveals Hidden Associations with Chronic Diseases.</title>
        <authorList>
            <person name="Tisza M.J."/>
            <person name="Buck C.B."/>
        </authorList>
    </citation>
    <scope>NUCLEOTIDE SEQUENCE</scope>
    <source>
        <strain evidence="2">CtNYt19</strain>
    </source>
</reference>
<evidence type="ECO:0000313" key="2">
    <source>
        <dbReference type="EMBL" id="DAE19213.1"/>
    </source>
</evidence>
<feature type="coiled-coil region" evidence="1">
    <location>
        <begin position="2"/>
        <end position="36"/>
    </location>
</feature>
<protein>
    <submittedName>
        <fullName evidence="2">Uncharacterized protein</fullName>
    </submittedName>
</protein>
<accession>A0A8S5QK95</accession>
<name>A0A8S5QK95_9CAUD</name>
<dbReference type="EMBL" id="BK015669">
    <property type="protein sequence ID" value="DAE19213.1"/>
    <property type="molecule type" value="Genomic_DNA"/>
</dbReference>